<name>A0ABT9M877_9DEIO</name>
<evidence type="ECO:0000313" key="2">
    <source>
        <dbReference type="EMBL" id="MDP9762771.1"/>
    </source>
</evidence>
<evidence type="ECO:0000256" key="1">
    <source>
        <dbReference type="SAM" id="SignalP"/>
    </source>
</evidence>
<evidence type="ECO:0000313" key="3">
    <source>
        <dbReference type="Proteomes" id="UP001232163"/>
    </source>
</evidence>
<feature type="signal peptide" evidence="1">
    <location>
        <begin position="1"/>
        <end position="44"/>
    </location>
</feature>
<protein>
    <submittedName>
        <fullName evidence="2">Uncharacterized protein</fullName>
    </submittedName>
</protein>
<proteinExistence type="predicted"/>
<accession>A0ABT9M877</accession>
<keyword evidence="1" id="KW-0732">Signal</keyword>
<organism evidence="2 3">
    <name type="scientific">Deinococcus enclensis</name>
    <dbReference type="NCBI Taxonomy" id="1049582"/>
    <lineage>
        <taxon>Bacteria</taxon>
        <taxon>Thermotogati</taxon>
        <taxon>Deinococcota</taxon>
        <taxon>Deinococci</taxon>
        <taxon>Deinococcales</taxon>
        <taxon>Deinococcaceae</taxon>
        <taxon>Deinococcus</taxon>
    </lineage>
</organism>
<dbReference type="RefSeq" id="WP_307463159.1">
    <property type="nucleotide sequence ID" value="NZ_JAURUR010000001.1"/>
</dbReference>
<sequence>MSKQSLPRAVSPARPDRAARRKCLPLLAGLLCMASLTAVPAAQAAPATPTCTTGSRMLDGQITRPAGVTRVCSGRTFTAYAREIVRYQSLGVRIEIWSTKGDPQTVKGPLVKGMTALGYRLKGTYPNGEQKYVTATGRGVRISDWKEGSVTYFLLFLF</sequence>
<reference evidence="2 3" key="1">
    <citation type="submission" date="2023-07" db="EMBL/GenBank/DDBJ databases">
        <title>Genomic Encyclopedia of Type Strains, Phase IV (KMG-IV): sequencing the most valuable type-strain genomes for metagenomic binning, comparative biology and taxonomic classification.</title>
        <authorList>
            <person name="Goeker M."/>
        </authorList>
    </citation>
    <scope>NUCLEOTIDE SEQUENCE [LARGE SCALE GENOMIC DNA]</scope>
    <source>
        <strain evidence="2 3">NIO-1023</strain>
    </source>
</reference>
<comment type="caution">
    <text evidence="2">The sequence shown here is derived from an EMBL/GenBank/DDBJ whole genome shotgun (WGS) entry which is preliminary data.</text>
</comment>
<keyword evidence="3" id="KW-1185">Reference proteome</keyword>
<dbReference type="Proteomes" id="UP001232163">
    <property type="component" value="Unassembled WGS sequence"/>
</dbReference>
<feature type="chain" id="PRO_5045330340" evidence="1">
    <location>
        <begin position="45"/>
        <end position="158"/>
    </location>
</feature>
<dbReference type="EMBL" id="JAURUR010000001">
    <property type="protein sequence ID" value="MDP9762771.1"/>
    <property type="molecule type" value="Genomic_DNA"/>
</dbReference>
<gene>
    <name evidence="2" type="ORF">QO006_000184</name>
</gene>